<feature type="transmembrane region" description="Helical" evidence="1">
    <location>
        <begin position="69"/>
        <end position="91"/>
    </location>
</feature>
<dbReference type="PATRIC" id="fig|768679.9.peg.340"/>
<name>G4RN54_THETK</name>
<dbReference type="OrthoDB" id="28551at2157"/>
<evidence type="ECO:0000313" key="3">
    <source>
        <dbReference type="Proteomes" id="UP000002654"/>
    </source>
</evidence>
<organism evidence="2 3">
    <name type="scientific">Thermoproteus tenax (strain ATCC 35583 / DSM 2078 / JCM 9277 / NBRC 100435 / Kra 1)</name>
    <dbReference type="NCBI Taxonomy" id="768679"/>
    <lineage>
        <taxon>Archaea</taxon>
        <taxon>Thermoproteota</taxon>
        <taxon>Thermoprotei</taxon>
        <taxon>Thermoproteales</taxon>
        <taxon>Thermoproteaceae</taxon>
        <taxon>Thermoproteus</taxon>
    </lineage>
</organism>
<evidence type="ECO:0000313" key="2">
    <source>
        <dbReference type="EMBL" id="CCC80998.1"/>
    </source>
</evidence>
<keyword evidence="1" id="KW-0472">Membrane</keyword>
<dbReference type="eggNOG" id="arCOG07426">
    <property type="taxonomic scope" value="Archaea"/>
</dbReference>
<sequence>MPFLPSGAADVAPFLLVGTFAVAGLAVAAPWLIYESDAPLRLPTFAMTLALVWGGVLLSFIYPRYTFNQIWVALNMAYAALAAGLAVWAAARLGRRGVYLWPLTALATLSSALYLVQVSVAYFGVAVGAWTIYVPYVMLYLALAGLAGLMAMALAGLRPNLRIAVGYAASLLIGLGMAIPLYELTASNAFMQHIIDMVFAMGLGVVTTPSSIPLAAVFMGLYVAALLMLAVRSAAEGPFYGGAALAGLVYATSSFTNHSIPIYFASVIAASLALANLAEY</sequence>
<dbReference type="HOGENOM" id="CLU_992559_0_0_2"/>
<protein>
    <submittedName>
        <fullName evidence="2">Cytochrome b573 membrane subunit</fullName>
    </submittedName>
</protein>
<feature type="transmembrane region" description="Helical" evidence="1">
    <location>
        <begin position="137"/>
        <end position="157"/>
    </location>
</feature>
<keyword evidence="1" id="KW-0812">Transmembrane</keyword>
<keyword evidence="3" id="KW-1185">Reference proteome</keyword>
<keyword evidence="1" id="KW-1133">Transmembrane helix</keyword>
<dbReference type="AlphaFoldDB" id="G4RN54"/>
<feature type="transmembrane region" description="Helical" evidence="1">
    <location>
        <begin position="164"/>
        <end position="182"/>
    </location>
</feature>
<dbReference type="STRING" id="768679.TTX_0322"/>
<feature type="transmembrane region" description="Helical" evidence="1">
    <location>
        <begin position="45"/>
        <end position="63"/>
    </location>
</feature>
<dbReference type="GeneID" id="11263333"/>
<feature type="transmembrane region" description="Helical" evidence="1">
    <location>
        <begin position="262"/>
        <end position="278"/>
    </location>
</feature>
<proteinExistence type="predicted"/>
<feature type="transmembrane region" description="Helical" evidence="1">
    <location>
        <begin position="98"/>
        <end position="125"/>
    </location>
</feature>
<dbReference type="PaxDb" id="768679-TTX_0322"/>
<dbReference type="KEGG" id="ttn:TTX_0322"/>
<dbReference type="Proteomes" id="UP000002654">
    <property type="component" value="Chromosome"/>
</dbReference>
<feature type="transmembrane region" description="Helical" evidence="1">
    <location>
        <begin position="12"/>
        <end position="33"/>
    </location>
</feature>
<dbReference type="EMBL" id="FN869859">
    <property type="protein sequence ID" value="CCC80998.1"/>
    <property type="molecule type" value="Genomic_DNA"/>
</dbReference>
<reference evidence="2 3" key="1">
    <citation type="journal article" date="2011" name="PLoS ONE">
        <title>The complete genome sequence of Thermoproteus tenax: a physiologically versatile member of the Crenarchaeota.</title>
        <authorList>
            <person name="Siebers B."/>
            <person name="Zaparty M."/>
            <person name="Raddatz G."/>
            <person name="Tjaden B."/>
            <person name="Albers S.V."/>
            <person name="Bell S.D."/>
            <person name="Blombach F."/>
            <person name="Kletzin A."/>
            <person name="Kyrpides N."/>
            <person name="Lanz C."/>
            <person name="Plagens A."/>
            <person name="Rampp M."/>
            <person name="Rosinus A."/>
            <person name="von Jan M."/>
            <person name="Makarova K.S."/>
            <person name="Klenk H.P."/>
            <person name="Schuster S.C."/>
            <person name="Hensel R."/>
        </authorList>
    </citation>
    <scope>NUCLEOTIDE SEQUENCE [LARGE SCALE GENOMIC DNA]</scope>
    <source>
        <strain evidence="3">ATCC 35583 / DSM 2078 / JCM 9277 / NBRC 100435 / Kra 1</strain>
    </source>
</reference>
<dbReference type="RefSeq" id="WP_014126255.1">
    <property type="nucleotide sequence ID" value="NC_016070.1"/>
</dbReference>
<evidence type="ECO:0000256" key="1">
    <source>
        <dbReference type="SAM" id="Phobius"/>
    </source>
</evidence>
<accession>G4RN54</accession>
<gene>
    <name evidence="2" type="primary">cbsB</name>
    <name evidence="2" type="ordered locus">TTX_0322</name>
</gene>